<organism evidence="1 2">
    <name type="scientific">Aspergillus keveii</name>
    <dbReference type="NCBI Taxonomy" id="714993"/>
    <lineage>
        <taxon>Eukaryota</taxon>
        <taxon>Fungi</taxon>
        <taxon>Dikarya</taxon>
        <taxon>Ascomycota</taxon>
        <taxon>Pezizomycotina</taxon>
        <taxon>Eurotiomycetes</taxon>
        <taxon>Eurotiomycetidae</taxon>
        <taxon>Eurotiales</taxon>
        <taxon>Aspergillaceae</taxon>
        <taxon>Aspergillus</taxon>
        <taxon>Aspergillus subgen. Nidulantes</taxon>
    </lineage>
</organism>
<keyword evidence="2" id="KW-1185">Reference proteome</keyword>
<dbReference type="Proteomes" id="UP001610563">
    <property type="component" value="Unassembled WGS sequence"/>
</dbReference>
<proteinExistence type="predicted"/>
<reference evidence="1 2" key="1">
    <citation type="submission" date="2024-07" db="EMBL/GenBank/DDBJ databases">
        <title>Section-level genome sequencing and comparative genomics of Aspergillus sections Usti and Cavernicolus.</title>
        <authorList>
            <consortium name="Lawrence Berkeley National Laboratory"/>
            <person name="Nybo J.L."/>
            <person name="Vesth T.C."/>
            <person name="Theobald S."/>
            <person name="Frisvad J.C."/>
            <person name="Larsen T.O."/>
            <person name="Kjaerboelling I."/>
            <person name="Rothschild-Mancinelli K."/>
            <person name="Lyhne E.K."/>
            <person name="Kogle M.E."/>
            <person name="Barry K."/>
            <person name="Clum A."/>
            <person name="Na H."/>
            <person name="Ledsgaard L."/>
            <person name="Lin J."/>
            <person name="Lipzen A."/>
            <person name="Kuo A."/>
            <person name="Riley R."/>
            <person name="Mondo S."/>
            <person name="Labutti K."/>
            <person name="Haridas S."/>
            <person name="Pangalinan J."/>
            <person name="Salamov A.A."/>
            <person name="Simmons B.A."/>
            <person name="Magnuson J.K."/>
            <person name="Chen J."/>
            <person name="Drula E."/>
            <person name="Henrissat B."/>
            <person name="Wiebenga A."/>
            <person name="Lubbers R.J."/>
            <person name="Gomes A.C."/>
            <person name="Makela M.R."/>
            <person name="Stajich J."/>
            <person name="Grigoriev I.V."/>
            <person name="Mortensen U.H."/>
            <person name="De Vries R.P."/>
            <person name="Baker S.E."/>
            <person name="Andersen M.R."/>
        </authorList>
    </citation>
    <scope>NUCLEOTIDE SEQUENCE [LARGE SCALE GENOMIC DNA]</scope>
    <source>
        <strain evidence="1 2">CBS 209.92</strain>
    </source>
</reference>
<accession>A0ABR4FJF3</accession>
<name>A0ABR4FJF3_9EURO</name>
<evidence type="ECO:0000313" key="1">
    <source>
        <dbReference type="EMBL" id="KAL2783370.1"/>
    </source>
</evidence>
<protein>
    <submittedName>
        <fullName evidence="1">Uncharacterized protein</fullName>
    </submittedName>
</protein>
<comment type="caution">
    <text evidence="1">The sequence shown here is derived from an EMBL/GenBank/DDBJ whole genome shotgun (WGS) entry which is preliminary data.</text>
</comment>
<gene>
    <name evidence="1" type="ORF">BJX66DRAFT_318626</name>
</gene>
<sequence length="155" mass="17657">MDPSFSYPYLHPRLPFLHGDNLPSHWCPPRLQGKHMAHLPCISRFIWMPRVLKVVSSFLCALIFRACTIYTHFATCPPQLKKCASTWFVDFVFHFLRISIIPVVGTAGGPNSAMHITGEVERPSKRILHVLIRSVHLDFITTFPADIINLCCDTN</sequence>
<dbReference type="EMBL" id="JBFTWV010000242">
    <property type="protein sequence ID" value="KAL2783370.1"/>
    <property type="molecule type" value="Genomic_DNA"/>
</dbReference>
<evidence type="ECO:0000313" key="2">
    <source>
        <dbReference type="Proteomes" id="UP001610563"/>
    </source>
</evidence>